<comment type="subcellular location">
    <subcellularLocation>
        <location evidence="1 8">Cell membrane</location>
        <topology evidence="1 8">Multi-pass membrane protein</topology>
    </subcellularLocation>
</comment>
<feature type="transmembrane region" description="Helical" evidence="8">
    <location>
        <begin position="248"/>
        <end position="271"/>
    </location>
</feature>
<dbReference type="AlphaFoldDB" id="A0A2V4S821"/>
<evidence type="ECO:0000256" key="2">
    <source>
        <dbReference type="ARBA" id="ARBA00007069"/>
    </source>
</evidence>
<keyword evidence="5 8" id="KW-0812">Transmembrane</keyword>
<sequence length="565" mass="61175">MTESTSMRARLVGAGFLAPAVVYLMIFFVVPLFQLFWGSVTDNGGSLSPVHYQRFFSVPVFVRLLGTTLLCALVVAGFSAVLGYPVVRFVAGQPASRRRWLMLLIILPLWSSFMARTFGWIVILGYHGALNDFLLRIGLISHPVHFLYNRGAVLLGMTHSLLPIFMLNVLPVMLAISPVLPRAAMTLGAGAGTALWRLVLPLSAPGFSAGFLLVFMAASSFFIVPELLGGAGDILMPQLIIAEVEQTLNWHFAACLCVIMIVATFVCYGGLSRLFSFFPPRAGGGVERVLSVLGHGSDRVIERLGGLCRFLPGMFSGAVFVFLFLPILILVSISFTSGDLLDWPPKGLSLRWYRTVLHDPLWVTAAWRSLRVAVISALIATAIGSLAAVGLARLSRRQAAVIMFVLMAPLVTPHIAIGVSLYRFFSGWGMIGSDMAIVLGHVIGSIPYCVMSLSASFRYYDPQYDRAAATLGAPAYKRFFRIILPLVMPGLLAAFLFAFTLSFDELTVALFVTGGMKTTLPKQMWDSAVLSVDPSLAVVSTLLLGVNATMALVATALSRQQRPAG</sequence>
<evidence type="ECO:0000256" key="1">
    <source>
        <dbReference type="ARBA" id="ARBA00004651"/>
    </source>
</evidence>
<dbReference type="PROSITE" id="PS50928">
    <property type="entry name" value="ABC_TM1"/>
    <property type="match status" value="2"/>
</dbReference>
<dbReference type="PANTHER" id="PTHR42929">
    <property type="entry name" value="INNER MEMBRANE ABC TRANSPORTER PERMEASE PROTEIN YDCU-RELATED-RELATED"/>
    <property type="match status" value="1"/>
</dbReference>
<evidence type="ECO:0000259" key="9">
    <source>
        <dbReference type="PROSITE" id="PS50928"/>
    </source>
</evidence>
<feature type="transmembrane region" description="Helical" evidence="8">
    <location>
        <begin position="12"/>
        <end position="40"/>
    </location>
</feature>
<keyword evidence="7 8" id="KW-0472">Membrane</keyword>
<reference evidence="10 11" key="1">
    <citation type="submission" date="2017-07" db="EMBL/GenBank/DDBJ databases">
        <title>A draft genome sequence of Komagataeibacter swingsii LMG 22125.</title>
        <authorList>
            <person name="Skraban J."/>
            <person name="Cleenwerck I."/>
            <person name="Vandamme P."/>
            <person name="Trcek J."/>
        </authorList>
    </citation>
    <scope>NUCLEOTIDE SEQUENCE [LARGE SCALE GENOMIC DNA]</scope>
    <source>
        <strain evidence="10 11">LMG 22125</strain>
    </source>
</reference>
<dbReference type="EMBL" id="NKUB01000049">
    <property type="protein sequence ID" value="PYD68198.1"/>
    <property type="molecule type" value="Genomic_DNA"/>
</dbReference>
<proteinExistence type="inferred from homology"/>
<keyword evidence="3 8" id="KW-0813">Transport</keyword>
<evidence type="ECO:0000313" key="11">
    <source>
        <dbReference type="Proteomes" id="UP000247371"/>
    </source>
</evidence>
<accession>A0A2V4S821</accession>
<feature type="transmembrane region" description="Helical" evidence="8">
    <location>
        <begin position="370"/>
        <end position="392"/>
    </location>
</feature>
<feature type="transmembrane region" description="Helical" evidence="8">
    <location>
        <begin position="160"/>
        <end position="177"/>
    </location>
</feature>
<dbReference type="CDD" id="cd06261">
    <property type="entry name" value="TM_PBP2"/>
    <property type="match status" value="2"/>
</dbReference>
<feature type="transmembrane region" description="Helical" evidence="8">
    <location>
        <begin position="313"/>
        <end position="335"/>
    </location>
</feature>
<evidence type="ECO:0000256" key="4">
    <source>
        <dbReference type="ARBA" id="ARBA00022475"/>
    </source>
</evidence>
<evidence type="ECO:0000256" key="8">
    <source>
        <dbReference type="RuleBase" id="RU363032"/>
    </source>
</evidence>
<comment type="caution">
    <text evidence="10">The sequence shown here is derived from an EMBL/GenBank/DDBJ whole genome shotgun (WGS) entry which is preliminary data.</text>
</comment>
<dbReference type="InterPro" id="IPR035906">
    <property type="entry name" value="MetI-like_sf"/>
</dbReference>
<feature type="transmembrane region" description="Helical" evidence="8">
    <location>
        <begin position="60"/>
        <end position="87"/>
    </location>
</feature>
<evidence type="ECO:0000256" key="6">
    <source>
        <dbReference type="ARBA" id="ARBA00022989"/>
    </source>
</evidence>
<protein>
    <submittedName>
        <fullName evidence="10">ABC transporter permease</fullName>
    </submittedName>
</protein>
<dbReference type="PANTHER" id="PTHR42929:SF1">
    <property type="entry name" value="INNER MEMBRANE ABC TRANSPORTER PERMEASE PROTEIN YDCU-RELATED"/>
    <property type="match status" value="1"/>
</dbReference>
<evidence type="ECO:0000256" key="3">
    <source>
        <dbReference type="ARBA" id="ARBA00022448"/>
    </source>
</evidence>
<feature type="transmembrane region" description="Helical" evidence="8">
    <location>
        <begin position="399"/>
        <end position="425"/>
    </location>
</feature>
<dbReference type="InterPro" id="IPR000515">
    <property type="entry name" value="MetI-like"/>
</dbReference>
<evidence type="ECO:0000256" key="5">
    <source>
        <dbReference type="ARBA" id="ARBA00022692"/>
    </source>
</evidence>
<evidence type="ECO:0000313" key="10">
    <source>
        <dbReference type="EMBL" id="PYD68198.1"/>
    </source>
</evidence>
<dbReference type="GO" id="GO:0005886">
    <property type="term" value="C:plasma membrane"/>
    <property type="evidence" value="ECO:0007669"/>
    <property type="project" value="UniProtKB-SubCell"/>
</dbReference>
<dbReference type="Pfam" id="PF00528">
    <property type="entry name" value="BPD_transp_1"/>
    <property type="match status" value="1"/>
</dbReference>
<feature type="domain" description="ABC transmembrane type-1" evidence="9">
    <location>
        <begin position="65"/>
        <end position="271"/>
    </location>
</feature>
<dbReference type="SUPFAM" id="SSF161098">
    <property type="entry name" value="MetI-like"/>
    <property type="match status" value="2"/>
</dbReference>
<name>A0A2V4S821_9PROT</name>
<gene>
    <name evidence="10" type="ORF">CFR76_16460</name>
</gene>
<dbReference type="Proteomes" id="UP000247371">
    <property type="component" value="Unassembled WGS sequence"/>
</dbReference>
<keyword evidence="11" id="KW-1185">Reference proteome</keyword>
<keyword evidence="6 8" id="KW-1133">Transmembrane helix</keyword>
<keyword evidence="4" id="KW-1003">Cell membrane</keyword>
<comment type="similarity">
    <text evidence="2">Belongs to the binding-protein-dependent transport system permease family. CysTW subfamily.</text>
</comment>
<feature type="transmembrane region" description="Helical" evidence="8">
    <location>
        <begin position="536"/>
        <end position="557"/>
    </location>
</feature>
<feature type="transmembrane region" description="Helical" evidence="8">
    <location>
        <begin position="479"/>
        <end position="501"/>
    </location>
</feature>
<feature type="transmembrane region" description="Helical" evidence="8">
    <location>
        <begin position="437"/>
        <end position="459"/>
    </location>
</feature>
<feature type="transmembrane region" description="Helical" evidence="8">
    <location>
        <begin position="99"/>
        <end position="123"/>
    </location>
</feature>
<dbReference type="GO" id="GO:0055085">
    <property type="term" value="P:transmembrane transport"/>
    <property type="evidence" value="ECO:0007669"/>
    <property type="project" value="InterPro"/>
</dbReference>
<dbReference type="Gene3D" id="1.10.3720.10">
    <property type="entry name" value="MetI-like"/>
    <property type="match status" value="2"/>
</dbReference>
<organism evidence="10 11">
    <name type="scientific">Komagataeibacter swingsii</name>
    <dbReference type="NCBI Taxonomy" id="215220"/>
    <lineage>
        <taxon>Bacteria</taxon>
        <taxon>Pseudomonadati</taxon>
        <taxon>Pseudomonadota</taxon>
        <taxon>Alphaproteobacteria</taxon>
        <taxon>Acetobacterales</taxon>
        <taxon>Acetobacteraceae</taxon>
        <taxon>Komagataeibacter</taxon>
    </lineage>
</organism>
<evidence type="ECO:0000256" key="7">
    <source>
        <dbReference type="ARBA" id="ARBA00023136"/>
    </source>
</evidence>
<feature type="domain" description="ABC transmembrane type-1" evidence="9">
    <location>
        <begin position="366"/>
        <end position="554"/>
    </location>
</feature>
<dbReference type="RefSeq" id="WP_110557896.1">
    <property type="nucleotide sequence ID" value="NZ_NKUB01000049.1"/>
</dbReference>